<dbReference type="PANTHER" id="PTHR44051:SF19">
    <property type="entry name" value="DISULFIDE-BOND OXIDOREDUCTASE YFCG"/>
    <property type="match status" value="1"/>
</dbReference>
<dbReference type="InterPro" id="IPR004046">
    <property type="entry name" value="GST_C"/>
</dbReference>
<keyword evidence="4" id="KW-0560">Oxidoreductase</keyword>
<dbReference type="InterPro" id="IPR004045">
    <property type="entry name" value="Glutathione_S-Trfase_N"/>
</dbReference>
<dbReference type="PANTHER" id="PTHR44051">
    <property type="entry name" value="GLUTATHIONE S-TRANSFERASE-RELATED"/>
    <property type="match status" value="1"/>
</dbReference>
<dbReference type="EC" id="1.8.4.-" evidence="4"/>
<dbReference type="Pfam" id="PF00043">
    <property type="entry name" value="GST_C"/>
    <property type="match status" value="1"/>
</dbReference>
<dbReference type="EMBL" id="LR536452">
    <property type="protein sequence ID" value="VFU17773.1"/>
    <property type="molecule type" value="Genomic_DNA"/>
</dbReference>
<dbReference type="InterPro" id="IPR036282">
    <property type="entry name" value="Glutathione-S-Trfase_C_sf"/>
</dbReference>
<reference evidence="4 5" key="1">
    <citation type="submission" date="2019-03" db="EMBL/GenBank/DDBJ databases">
        <authorList>
            <person name="Kox A.R. M."/>
        </authorList>
    </citation>
    <scope>NUCLEOTIDE SEQUENCE [LARGE SCALE GENOMIC DNA]</scope>
    <source>
        <strain evidence="4">MTUNDRAET4 annotated genome</strain>
        <plasmid evidence="5">3</plasmid>
    </source>
</reference>
<dbReference type="Pfam" id="PF02798">
    <property type="entry name" value="GST_N"/>
    <property type="match status" value="1"/>
</dbReference>
<name>A0A4U8Z7Y4_METTU</name>
<dbReference type="CDD" id="cd03048">
    <property type="entry name" value="GST_N_Ure2p_like"/>
    <property type="match status" value="1"/>
</dbReference>
<dbReference type="Proteomes" id="UP000294360">
    <property type="component" value="Plasmid 3"/>
</dbReference>
<feature type="domain" description="GST N-terminal" evidence="2">
    <location>
        <begin position="1"/>
        <end position="80"/>
    </location>
</feature>
<dbReference type="SFLD" id="SFLDG00358">
    <property type="entry name" value="Main_(cytGST)"/>
    <property type="match status" value="1"/>
</dbReference>
<dbReference type="InterPro" id="IPR036249">
    <property type="entry name" value="Thioredoxin-like_sf"/>
</dbReference>
<sequence>MLKLYYHPTPNSTKVAVLLEELELPYEVETIDIMKGEQHTAEFRKINPNAKVPAIVGDGVTVFDSHAILLYLAEKHHKYLPQEIAARAATFSWLEFVATGLSPFSGQAAHFLHYASDEFPYAKNRYVREVERHYRVLDERLGGSKFLAGGEYTIADIALFGWAASAGFIFGEKGLGDYPNVARFVEEMNVRPAVVRALELKAKHTFKSELDEQAKRAMFPQNFAA</sequence>
<protein>
    <submittedName>
        <fullName evidence="4">Disulfide-bond oxidoreductase YfcG</fullName>
        <ecNumber evidence="4">1.8.4.-</ecNumber>
    </submittedName>
</protein>
<evidence type="ECO:0000256" key="1">
    <source>
        <dbReference type="RuleBase" id="RU003494"/>
    </source>
</evidence>
<dbReference type="GO" id="GO:0016491">
    <property type="term" value="F:oxidoreductase activity"/>
    <property type="evidence" value="ECO:0007669"/>
    <property type="project" value="UniProtKB-KW"/>
</dbReference>
<dbReference type="PROSITE" id="PS50405">
    <property type="entry name" value="GST_CTER"/>
    <property type="match status" value="1"/>
</dbReference>
<dbReference type="PROSITE" id="PS50404">
    <property type="entry name" value="GST_NTER"/>
    <property type="match status" value="1"/>
</dbReference>
<dbReference type="SUPFAM" id="SSF47616">
    <property type="entry name" value="GST C-terminal domain-like"/>
    <property type="match status" value="1"/>
</dbReference>
<proteinExistence type="inferred from homology"/>
<evidence type="ECO:0000313" key="5">
    <source>
        <dbReference type="Proteomes" id="UP000294360"/>
    </source>
</evidence>
<organism evidence="4 5">
    <name type="scientific">Methylocella tundrae</name>
    <dbReference type="NCBI Taxonomy" id="227605"/>
    <lineage>
        <taxon>Bacteria</taxon>
        <taxon>Pseudomonadati</taxon>
        <taxon>Pseudomonadota</taxon>
        <taxon>Alphaproteobacteria</taxon>
        <taxon>Hyphomicrobiales</taxon>
        <taxon>Beijerinckiaceae</taxon>
        <taxon>Methylocella</taxon>
    </lineage>
</organism>
<evidence type="ECO:0000313" key="4">
    <source>
        <dbReference type="EMBL" id="VFU17773.1"/>
    </source>
</evidence>
<geneLocation type="plasmid" evidence="4 5">
    <name>3</name>
</geneLocation>
<dbReference type="KEGG" id="mtun:MTUNDRAET4_0256.2"/>
<gene>
    <name evidence="4" type="primary">yfcG</name>
    <name evidence="4" type="ORF">MTUNDRAET4_0256</name>
</gene>
<dbReference type="SFLD" id="SFLDG01151">
    <property type="entry name" value="Main.2:_Nu-like"/>
    <property type="match status" value="1"/>
</dbReference>
<dbReference type="InterPro" id="IPR010987">
    <property type="entry name" value="Glutathione-S-Trfase_C-like"/>
</dbReference>
<dbReference type="AlphaFoldDB" id="A0A4U8Z7Y4"/>
<dbReference type="SFLD" id="SFLDG01150">
    <property type="entry name" value="Main.1:_Beta-like"/>
    <property type="match status" value="1"/>
</dbReference>
<dbReference type="SFLD" id="SFLDS00019">
    <property type="entry name" value="Glutathione_Transferase_(cytos"/>
    <property type="match status" value="1"/>
</dbReference>
<dbReference type="Gene3D" id="1.20.1050.10">
    <property type="match status" value="1"/>
</dbReference>
<feature type="domain" description="GST C-terminal" evidence="3">
    <location>
        <begin position="83"/>
        <end position="218"/>
    </location>
</feature>
<dbReference type="SUPFAM" id="SSF52833">
    <property type="entry name" value="Thioredoxin-like"/>
    <property type="match status" value="1"/>
</dbReference>
<comment type="similarity">
    <text evidence="1">Belongs to the GST superfamily.</text>
</comment>
<evidence type="ECO:0000259" key="2">
    <source>
        <dbReference type="PROSITE" id="PS50404"/>
    </source>
</evidence>
<accession>A0A4U8Z7Y4</accession>
<dbReference type="InterPro" id="IPR040079">
    <property type="entry name" value="Glutathione_S-Trfase"/>
</dbReference>
<evidence type="ECO:0000259" key="3">
    <source>
        <dbReference type="PROSITE" id="PS50405"/>
    </source>
</evidence>
<dbReference type="Gene3D" id="3.40.30.10">
    <property type="entry name" value="Glutaredoxin"/>
    <property type="match status" value="1"/>
</dbReference>
<keyword evidence="4" id="KW-0614">Plasmid</keyword>